<gene>
    <name evidence="1" type="ORF">chiPu_0000690</name>
</gene>
<reference evidence="1 2" key="1">
    <citation type="journal article" date="2018" name="Nat. Ecol. Evol.">
        <title>Shark genomes provide insights into elasmobranch evolution and the origin of vertebrates.</title>
        <authorList>
            <person name="Hara Y"/>
            <person name="Yamaguchi K"/>
            <person name="Onimaru K"/>
            <person name="Kadota M"/>
            <person name="Koyanagi M"/>
            <person name="Keeley SD"/>
            <person name="Tatsumi K"/>
            <person name="Tanaka K"/>
            <person name="Motone F"/>
            <person name="Kageyama Y"/>
            <person name="Nozu R"/>
            <person name="Adachi N"/>
            <person name="Nishimura O"/>
            <person name="Nakagawa R"/>
            <person name="Tanegashima C"/>
            <person name="Kiyatake I"/>
            <person name="Matsumoto R"/>
            <person name="Murakumo K"/>
            <person name="Nishida K"/>
            <person name="Terakita A"/>
            <person name="Kuratani S"/>
            <person name="Sato K"/>
            <person name="Hyodo S Kuraku.S."/>
        </authorList>
    </citation>
    <scope>NUCLEOTIDE SEQUENCE [LARGE SCALE GENOMIC DNA]</scope>
</reference>
<dbReference type="EMBL" id="BEZZ01000009">
    <property type="protein sequence ID" value="GCC22303.1"/>
    <property type="molecule type" value="Genomic_DNA"/>
</dbReference>
<sequence>MSACSHRPWAEDIFEPRVNSATDKTSTQAGTWRSGVGYTAEVHLRRSRPLSRLFESCKCFAKGEYINQLLNSAIAITLKSTL</sequence>
<dbReference type="Proteomes" id="UP000287033">
    <property type="component" value="Unassembled WGS sequence"/>
</dbReference>
<accession>A0A401RW07</accession>
<dbReference type="AlphaFoldDB" id="A0A401RW07"/>
<name>A0A401RW07_CHIPU</name>
<organism evidence="1 2">
    <name type="scientific">Chiloscyllium punctatum</name>
    <name type="common">Brownbanded bambooshark</name>
    <name type="synonym">Hemiscyllium punctatum</name>
    <dbReference type="NCBI Taxonomy" id="137246"/>
    <lineage>
        <taxon>Eukaryota</taxon>
        <taxon>Metazoa</taxon>
        <taxon>Chordata</taxon>
        <taxon>Craniata</taxon>
        <taxon>Vertebrata</taxon>
        <taxon>Chondrichthyes</taxon>
        <taxon>Elasmobranchii</taxon>
        <taxon>Galeomorphii</taxon>
        <taxon>Galeoidea</taxon>
        <taxon>Orectolobiformes</taxon>
        <taxon>Hemiscylliidae</taxon>
        <taxon>Chiloscyllium</taxon>
    </lineage>
</organism>
<evidence type="ECO:0000313" key="2">
    <source>
        <dbReference type="Proteomes" id="UP000287033"/>
    </source>
</evidence>
<evidence type="ECO:0000313" key="1">
    <source>
        <dbReference type="EMBL" id="GCC22303.1"/>
    </source>
</evidence>
<proteinExistence type="predicted"/>
<comment type="caution">
    <text evidence="1">The sequence shown here is derived from an EMBL/GenBank/DDBJ whole genome shotgun (WGS) entry which is preliminary data.</text>
</comment>
<protein>
    <submittedName>
        <fullName evidence="1">Uncharacterized protein</fullName>
    </submittedName>
</protein>
<keyword evidence="2" id="KW-1185">Reference proteome</keyword>